<evidence type="ECO:0000259" key="23">
    <source>
        <dbReference type="PROSITE" id="PS50927"/>
    </source>
</evidence>
<dbReference type="Gene3D" id="2.90.10.10">
    <property type="entry name" value="Bulb-type lectin domain"/>
    <property type="match status" value="1"/>
</dbReference>
<evidence type="ECO:0000256" key="1">
    <source>
        <dbReference type="ARBA" id="ARBA00004251"/>
    </source>
</evidence>
<accession>A0ABD1WEI4</accession>
<dbReference type="CDD" id="cd00028">
    <property type="entry name" value="B_lectin"/>
    <property type="match status" value="1"/>
</dbReference>
<feature type="signal peptide" evidence="21">
    <location>
        <begin position="1"/>
        <end position="22"/>
    </location>
</feature>
<reference evidence="25" key="1">
    <citation type="submission" date="2024-07" db="EMBL/GenBank/DDBJ databases">
        <title>Two chromosome-level genome assemblies of Korean endemic species Abeliophyllum distichum and Forsythia ovata (Oleaceae).</title>
        <authorList>
            <person name="Jang H."/>
        </authorList>
    </citation>
    <scope>NUCLEOTIDE SEQUENCE [LARGE SCALE GENOMIC DNA]</scope>
</reference>
<proteinExistence type="inferred from homology"/>
<keyword evidence="15" id="KW-0675">Receptor</keyword>
<evidence type="ECO:0000256" key="9">
    <source>
        <dbReference type="ARBA" id="ARBA00022741"/>
    </source>
</evidence>
<keyword evidence="16" id="KW-0325">Glycoprotein</keyword>
<evidence type="ECO:0000256" key="14">
    <source>
        <dbReference type="ARBA" id="ARBA00023157"/>
    </source>
</evidence>
<evidence type="ECO:0000256" key="13">
    <source>
        <dbReference type="ARBA" id="ARBA00023136"/>
    </source>
</evidence>
<comment type="catalytic activity">
    <reaction evidence="17 19">
        <text>L-threonyl-[protein] + ATP = O-phospho-L-threonyl-[protein] + ADP + H(+)</text>
        <dbReference type="Rhea" id="RHEA:46608"/>
        <dbReference type="Rhea" id="RHEA-COMP:11060"/>
        <dbReference type="Rhea" id="RHEA-COMP:11605"/>
        <dbReference type="ChEBI" id="CHEBI:15378"/>
        <dbReference type="ChEBI" id="CHEBI:30013"/>
        <dbReference type="ChEBI" id="CHEBI:30616"/>
        <dbReference type="ChEBI" id="CHEBI:61977"/>
        <dbReference type="ChEBI" id="CHEBI:456216"/>
        <dbReference type="EC" id="2.7.11.1"/>
    </reaction>
</comment>
<evidence type="ECO:0000256" key="15">
    <source>
        <dbReference type="ARBA" id="ARBA00023170"/>
    </source>
</evidence>
<keyword evidence="10 19" id="KW-0418">Kinase</keyword>
<dbReference type="SMART" id="SM00108">
    <property type="entry name" value="B_lectin"/>
    <property type="match status" value="1"/>
</dbReference>
<keyword evidence="14" id="KW-1015">Disulfide bond</keyword>
<evidence type="ECO:0000256" key="2">
    <source>
        <dbReference type="ARBA" id="ARBA00022475"/>
    </source>
</evidence>
<comment type="subcellular location">
    <subcellularLocation>
        <location evidence="1">Cell membrane</location>
        <topology evidence="1">Single-pass type I membrane protein</topology>
    </subcellularLocation>
</comment>
<dbReference type="EMBL" id="JBFOLJ010000003">
    <property type="protein sequence ID" value="KAL2548082.1"/>
    <property type="molecule type" value="Genomic_DNA"/>
</dbReference>
<dbReference type="Pfam" id="PF08276">
    <property type="entry name" value="PAN_2"/>
    <property type="match status" value="1"/>
</dbReference>
<evidence type="ECO:0000313" key="25">
    <source>
        <dbReference type="Proteomes" id="UP001604277"/>
    </source>
</evidence>
<evidence type="ECO:0000256" key="12">
    <source>
        <dbReference type="ARBA" id="ARBA00022989"/>
    </source>
</evidence>
<evidence type="ECO:0000256" key="21">
    <source>
        <dbReference type="SAM" id="SignalP"/>
    </source>
</evidence>
<dbReference type="InterPro" id="IPR036426">
    <property type="entry name" value="Bulb-type_lectin_dom_sf"/>
</dbReference>
<dbReference type="FunFam" id="3.30.200.20:FF:000951">
    <property type="entry name" value="Uncharacterized protein"/>
    <property type="match status" value="1"/>
</dbReference>
<dbReference type="PROSITE" id="PS00108">
    <property type="entry name" value="PROTEIN_KINASE_ST"/>
    <property type="match status" value="1"/>
</dbReference>
<dbReference type="EC" id="2.7.11.1" evidence="19"/>
<keyword evidence="25" id="KW-1185">Reference proteome</keyword>
<dbReference type="InterPro" id="IPR003609">
    <property type="entry name" value="Pan_app"/>
</dbReference>
<keyword evidence="8" id="KW-0430">Lectin</keyword>
<dbReference type="GO" id="GO:0004674">
    <property type="term" value="F:protein serine/threonine kinase activity"/>
    <property type="evidence" value="ECO:0007669"/>
    <property type="project" value="UniProtKB-KW"/>
</dbReference>
<keyword evidence="5 19" id="KW-0808">Transferase</keyword>
<dbReference type="SMART" id="SM00220">
    <property type="entry name" value="S_TKc"/>
    <property type="match status" value="1"/>
</dbReference>
<evidence type="ECO:0000256" key="17">
    <source>
        <dbReference type="ARBA" id="ARBA00047899"/>
    </source>
</evidence>
<sequence>MLSITITIFLVIFYHSVSIVSSVDTLKQGDTLNSSADLVSANRVFTLGFYSPQNTNRSYLGIWFTDNTYGYGPIWLCNRDKPITDNSGVLTISSTMKLIINSSGGDPIDLYANENGMNITATLLNSGNFVVKEMSINGPGDKVLWQSFDYPTDTLLPGMKIGVNHRTRRNWSITSWLSENNPVAGDFMLEWDPSRHRLIIRRRGVVYWTSGDLKDYINEGRPDLKLKKFENIGYEYNPYNFVYNFVNVTNDDEDYMSYFLEIDPDRTPDLRKNSGWKLNYDGYVYDIDNRIIVDVKRCYGYNTEVGCELWEQPKCRNHKETFVLKSGHFRPTDSYFIYDNKSSLTESDCRSNCWNDCECVGYKAGSKSGCVYWKGKDSQFVQSLDGVKIYVLISEPANKRKKKKKIWIVMAVVITVVLLLLGCSWLIMRKIKQGKWKEELDKLMTLEDNDRGNGHDLRLFTYSSILAATNSFSSENKLGGGGFGPVYKGKMVEGPEIAVKVLSRRSDQGLLEFKTELILISNIQHVNLVKLLGFCIHGDEKIIVYDYMPNKSLDFYLFAKKELLNWDTRFNIIEGIAQGLLYLHKYSRLRIIHRDLKAGNILLDDNMNPKISDFGLAKIFEQNVIEANTNRRVGTYGYMAPEYAMQGIYSIKSDVYSFGVLVLEIVSGQKNNSFHNEEGPLNLVEYAWELWSKDAALELVDPTLKSSRSHIDQLQRCIHVGLLCLENRATDRPTTEDVLSMLKNETMMLPMPKCPAFVSGSSVVYELENVKSEKFSVNGLSMSAVDGR</sequence>
<dbReference type="PROSITE" id="PS50927">
    <property type="entry name" value="BULB_LECTIN"/>
    <property type="match status" value="1"/>
</dbReference>
<dbReference type="InterPro" id="IPR011009">
    <property type="entry name" value="Kinase-like_dom_sf"/>
</dbReference>
<dbReference type="FunFam" id="1.10.510.10:FF:000060">
    <property type="entry name" value="G-type lectin S-receptor-like serine/threonine-protein kinase"/>
    <property type="match status" value="1"/>
</dbReference>
<keyword evidence="13 20" id="KW-0472">Membrane</keyword>
<protein>
    <recommendedName>
        <fullName evidence="19">Receptor-like serine/threonine-protein kinase</fullName>
        <ecNumber evidence="19">2.7.11.1</ecNumber>
    </recommendedName>
</protein>
<dbReference type="Pfam" id="PF01453">
    <property type="entry name" value="B_lectin"/>
    <property type="match status" value="1"/>
</dbReference>
<dbReference type="Pfam" id="PF07714">
    <property type="entry name" value="PK_Tyr_Ser-Thr"/>
    <property type="match status" value="1"/>
</dbReference>
<keyword evidence="6 20" id="KW-0812">Transmembrane</keyword>
<dbReference type="PANTHER" id="PTHR27002:SF1082">
    <property type="entry name" value="OS06G0693000 PROTEIN"/>
    <property type="match status" value="1"/>
</dbReference>
<dbReference type="InterPro" id="IPR008271">
    <property type="entry name" value="Ser/Thr_kinase_AS"/>
</dbReference>
<name>A0ABD1WEI4_9LAMI</name>
<dbReference type="InterPro" id="IPR001480">
    <property type="entry name" value="Bulb-type_lectin_dom"/>
</dbReference>
<dbReference type="AlphaFoldDB" id="A0ABD1WEI4"/>
<gene>
    <name evidence="24" type="ORF">Fot_09612</name>
</gene>
<dbReference type="InterPro" id="IPR001245">
    <property type="entry name" value="Ser-Thr/Tyr_kinase_cat_dom"/>
</dbReference>
<evidence type="ECO:0000256" key="3">
    <source>
        <dbReference type="ARBA" id="ARBA00022527"/>
    </source>
</evidence>
<feature type="transmembrane region" description="Helical" evidence="20">
    <location>
        <begin position="406"/>
        <end position="427"/>
    </location>
</feature>
<dbReference type="InterPro" id="IPR000719">
    <property type="entry name" value="Prot_kinase_dom"/>
</dbReference>
<dbReference type="GO" id="GO:0005524">
    <property type="term" value="F:ATP binding"/>
    <property type="evidence" value="ECO:0007669"/>
    <property type="project" value="UniProtKB-KW"/>
</dbReference>
<evidence type="ECO:0000256" key="6">
    <source>
        <dbReference type="ARBA" id="ARBA00022692"/>
    </source>
</evidence>
<dbReference type="GO" id="GO:0005886">
    <property type="term" value="C:plasma membrane"/>
    <property type="evidence" value="ECO:0007669"/>
    <property type="project" value="UniProtKB-SubCell"/>
</dbReference>
<dbReference type="Gene3D" id="3.30.200.20">
    <property type="entry name" value="Phosphorylase Kinase, domain 1"/>
    <property type="match status" value="1"/>
</dbReference>
<keyword evidence="12 20" id="KW-1133">Transmembrane helix</keyword>
<keyword evidence="7 21" id="KW-0732">Signal</keyword>
<feature type="domain" description="Protein kinase" evidence="22">
    <location>
        <begin position="472"/>
        <end position="747"/>
    </location>
</feature>
<feature type="domain" description="Bulb-type lectin" evidence="23">
    <location>
        <begin position="23"/>
        <end position="144"/>
    </location>
</feature>
<evidence type="ECO:0000256" key="20">
    <source>
        <dbReference type="SAM" id="Phobius"/>
    </source>
</evidence>
<comment type="caution">
    <text evidence="24">The sequence shown here is derived from an EMBL/GenBank/DDBJ whole genome shotgun (WGS) entry which is preliminary data.</text>
</comment>
<comment type="catalytic activity">
    <reaction evidence="18 19">
        <text>L-seryl-[protein] + ATP = O-phospho-L-seryl-[protein] + ADP + H(+)</text>
        <dbReference type="Rhea" id="RHEA:17989"/>
        <dbReference type="Rhea" id="RHEA-COMP:9863"/>
        <dbReference type="Rhea" id="RHEA-COMP:11604"/>
        <dbReference type="ChEBI" id="CHEBI:15378"/>
        <dbReference type="ChEBI" id="CHEBI:29999"/>
        <dbReference type="ChEBI" id="CHEBI:30616"/>
        <dbReference type="ChEBI" id="CHEBI:83421"/>
        <dbReference type="ChEBI" id="CHEBI:456216"/>
        <dbReference type="EC" id="2.7.11.1"/>
    </reaction>
</comment>
<evidence type="ECO:0000313" key="24">
    <source>
        <dbReference type="EMBL" id="KAL2548082.1"/>
    </source>
</evidence>
<dbReference type="SUPFAM" id="SSF56112">
    <property type="entry name" value="Protein kinase-like (PK-like)"/>
    <property type="match status" value="1"/>
</dbReference>
<dbReference type="FunFam" id="2.90.10.10:FF:000009">
    <property type="entry name" value="Receptor-like serine/threonine-protein kinase SD1-8"/>
    <property type="match status" value="1"/>
</dbReference>
<evidence type="ECO:0000256" key="16">
    <source>
        <dbReference type="ARBA" id="ARBA00023180"/>
    </source>
</evidence>
<dbReference type="PIRSF" id="PIRSF000641">
    <property type="entry name" value="SRK"/>
    <property type="match status" value="1"/>
</dbReference>
<dbReference type="PROSITE" id="PS50011">
    <property type="entry name" value="PROTEIN_KINASE_DOM"/>
    <property type="match status" value="1"/>
</dbReference>
<evidence type="ECO:0000256" key="5">
    <source>
        <dbReference type="ARBA" id="ARBA00022679"/>
    </source>
</evidence>
<keyword evidence="3 19" id="KW-0723">Serine/threonine-protein kinase</keyword>
<evidence type="ECO:0000256" key="10">
    <source>
        <dbReference type="ARBA" id="ARBA00022777"/>
    </source>
</evidence>
<dbReference type="PANTHER" id="PTHR27002">
    <property type="entry name" value="RECEPTOR-LIKE SERINE/THREONINE-PROTEIN KINASE SD1-8"/>
    <property type="match status" value="1"/>
</dbReference>
<evidence type="ECO:0000256" key="19">
    <source>
        <dbReference type="PIRNR" id="PIRNR000641"/>
    </source>
</evidence>
<dbReference type="Proteomes" id="UP001604277">
    <property type="component" value="Unassembled WGS sequence"/>
</dbReference>
<keyword evidence="2" id="KW-1003">Cell membrane</keyword>
<dbReference type="CDD" id="cd14066">
    <property type="entry name" value="STKc_IRAK"/>
    <property type="match status" value="1"/>
</dbReference>
<evidence type="ECO:0000259" key="22">
    <source>
        <dbReference type="PROSITE" id="PS50011"/>
    </source>
</evidence>
<keyword evidence="9 19" id="KW-0547">Nucleotide-binding</keyword>
<evidence type="ECO:0000256" key="18">
    <source>
        <dbReference type="ARBA" id="ARBA00048679"/>
    </source>
</evidence>
<dbReference type="Gene3D" id="1.10.510.10">
    <property type="entry name" value="Transferase(Phosphotransferase) domain 1"/>
    <property type="match status" value="1"/>
</dbReference>
<keyword evidence="4" id="KW-0597">Phosphoprotein</keyword>
<evidence type="ECO:0000256" key="8">
    <source>
        <dbReference type="ARBA" id="ARBA00022734"/>
    </source>
</evidence>
<dbReference type="InterPro" id="IPR024171">
    <property type="entry name" value="SRK-like_kinase"/>
</dbReference>
<keyword evidence="11 19" id="KW-0067">ATP-binding</keyword>
<evidence type="ECO:0000256" key="7">
    <source>
        <dbReference type="ARBA" id="ARBA00022729"/>
    </source>
</evidence>
<comment type="similarity">
    <text evidence="19">Belongs to the protein kinase superfamily. Ser/Thr protein kinase family.</text>
</comment>
<organism evidence="24 25">
    <name type="scientific">Forsythia ovata</name>
    <dbReference type="NCBI Taxonomy" id="205694"/>
    <lineage>
        <taxon>Eukaryota</taxon>
        <taxon>Viridiplantae</taxon>
        <taxon>Streptophyta</taxon>
        <taxon>Embryophyta</taxon>
        <taxon>Tracheophyta</taxon>
        <taxon>Spermatophyta</taxon>
        <taxon>Magnoliopsida</taxon>
        <taxon>eudicotyledons</taxon>
        <taxon>Gunneridae</taxon>
        <taxon>Pentapetalae</taxon>
        <taxon>asterids</taxon>
        <taxon>lamiids</taxon>
        <taxon>Lamiales</taxon>
        <taxon>Oleaceae</taxon>
        <taxon>Forsythieae</taxon>
        <taxon>Forsythia</taxon>
    </lineage>
</organism>
<dbReference type="SUPFAM" id="SSF51110">
    <property type="entry name" value="alpha-D-mannose-specific plant lectins"/>
    <property type="match status" value="1"/>
</dbReference>
<evidence type="ECO:0000256" key="11">
    <source>
        <dbReference type="ARBA" id="ARBA00022840"/>
    </source>
</evidence>
<dbReference type="GO" id="GO:0030246">
    <property type="term" value="F:carbohydrate binding"/>
    <property type="evidence" value="ECO:0007669"/>
    <property type="project" value="UniProtKB-KW"/>
</dbReference>
<feature type="chain" id="PRO_5044804739" description="Receptor-like serine/threonine-protein kinase" evidence="21">
    <location>
        <begin position="23"/>
        <end position="788"/>
    </location>
</feature>
<evidence type="ECO:0000256" key="4">
    <source>
        <dbReference type="ARBA" id="ARBA00022553"/>
    </source>
</evidence>